<dbReference type="InterPro" id="IPR001348">
    <property type="entry name" value="ATP_PRibTrfase_HisG"/>
</dbReference>
<dbReference type="GO" id="GO:0000287">
    <property type="term" value="F:magnesium ion binding"/>
    <property type="evidence" value="ECO:0007669"/>
    <property type="project" value="UniProtKB-UniRule"/>
</dbReference>
<evidence type="ECO:0000256" key="5">
    <source>
        <dbReference type="ARBA" id="ARBA00007955"/>
    </source>
</evidence>
<name>A0A178IDE8_9BACT</name>
<keyword evidence="16 18" id="KW-0368">Histidine biosynthesis</keyword>
<dbReference type="GO" id="GO:0003879">
    <property type="term" value="F:ATP phosphoribosyltransferase activity"/>
    <property type="evidence" value="ECO:0007669"/>
    <property type="project" value="UniProtKB-UniRule"/>
</dbReference>
<reference evidence="21 22" key="1">
    <citation type="submission" date="2016-01" db="EMBL/GenBank/DDBJ databases">
        <title>High potential of lignocellulose degradation of a new Verrucomicrobia species.</title>
        <authorList>
            <person name="Wang Y."/>
            <person name="Shi Y."/>
            <person name="Qiu Z."/>
            <person name="Liu S."/>
            <person name="Yang H."/>
        </authorList>
    </citation>
    <scope>NUCLEOTIDE SEQUENCE [LARGE SCALE GENOMIC DNA]</scope>
    <source>
        <strain evidence="21 22">TSB47</strain>
    </source>
</reference>
<evidence type="ECO:0000256" key="10">
    <source>
        <dbReference type="ARBA" id="ARBA00022676"/>
    </source>
</evidence>
<evidence type="ECO:0000313" key="22">
    <source>
        <dbReference type="Proteomes" id="UP000078486"/>
    </source>
</evidence>
<accession>A0A178IDE8</accession>
<comment type="activity regulation">
    <text evidence="18">Feedback inhibited by histidine.</text>
</comment>
<dbReference type="InterPro" id="IPR013115">
    <property type="entry name" value="HisG_C"/>
</dbReference>
<keyword evidence="11 18" id="KW-0808">Transferase</keyword>
<dbReference type="SUPFAM" id="SSF53850">
    <property type="entry name" value="Periplasmic binding protein-like II"/>
    <property type="match status" value="1"/>
</dbReference>
<keyword evidence="9 18" id="KW-0028">Amino-acid biosynthesis</keyword>
<comment type="caution">
    <text evidence="21">The sequence shown here is derived from an EMBL/GenBank/DDBJ whole genome shotgun (WGS) entry which is preliminary data.</text>
</comment>
<dbReference type="STRING" id="1184151.AW736_24375"/>
<dbReference type="Pfam" id="PF08029">
    <property type="entry name" value="HisG_C"/>
    <property type="match status" value="1"/>
</dbReference>
<dbReference type="NCBIfam" id="TIGR00070">
    <property type="entry name" value="hisG"/>
    <property type="match status" value="1"/>
</dbReference>
<evidence type="ECO:0000256" key="6">
    <source>
        <dbReference type="ARBA" id="ARBA00011946"/>
    </source>
</evidence>
<evidence type="ECO:0000256" key="2">
    <source>
        <dbReference type="ARBA" id="ARBA00001946"/>
    </source>
</evidence>
<comment type="pathway">
    <text evidence="4 18">Amino-acid biosynthesis; L-histidine biosynthesis; L-histidine from 5-phospho-alpha-D-ribose 1-diphosphate: step 1/9.</text>
</comment>
<sequence length="286" mass="31329">MLGLPKGSLEESTKALFAKAGWKITTSSRSYKPSIDDAELDGRFIRAQEVSRYVEHGFFDCGLTGYDWIQENESDVVEVCDLIYSKASTQKSRWVLCVPEASSVQKPEDLAGKRIATEMVGTVKRYFAQKNIPVTVEFSWGATEVKVPDLVDAIVDITETGSSLRANKLRIVDTLLETNTKFIANKASWANPAKRKKIETIALMLTGALEAGGKVGLKLNAPKAGLDTLLKALPALRNPTVSPLASPEWVALETIIDESIAREIIPQLKSMGAEGIIEYPLNKVVF</sequence>
<evidence type="ECO:0000256" key="16">
    <source>
        <dbReference type="ARBA" id="ARBA00023102"/>
    </source>
</evidence>
<evidence type="ECO:0000256" key="3">
    <source>
        <dbReference type="ARBA" id="ARBA00004496"/>
    </source>
</evidence>
<feature type="domain" description="Histidine biosynthesis HisG C-terminal" evidence="20">
    <location>
        <begin position="211"/>
        <end position="283"/>
    </location>
</feature>
<evidence type="ECO:0000259" key="20">
    <source>
        <dbReference type="Pfam" id="PF08029"/>
    </source>
</evidence>
<protein>
    <recommendedName>
        <fullName evidence="7 18">ATP phosphoribosyltransferase</fullName>
        <shortName evidence="18">ATP-PRT</shortName>
        <shortName evidence="18">ATP-PRTase</shortName>
        <ecNumber evidence="6 18">2.4.2.17</ecNumber>
    </recommendedName>
</protein>
<feature type="domain" description="ATP phosphoribosyltransferase catalytic" evidence="19">
    <location>
        <begin position="46"/>
        <end position="205"/>
    </location>
</feature>
<comment type="catalytic activity">
    <reaction evidence="1 18">
        <text>1-(5-phospho-beta-D-ribosyl)-ATP + diphosphate = 5-phospho-alpha-D-ribose 1-diphosphate + ATP</text>
        <dbReference type="Rhea" id="RHEA:18473"/>
        <dbReference type="ChEBI" id="CHEBI:30616"/>
        <dbReference type="ChEBI" id="CHEBI:33019"/>
        <dbReference type="ChEBI" id="CHEBI:58017"/>
        <dbReference type="ChEBI" id="CHEBI:73183"/>
        <dbReference type="EC" id="2.4.2.17"/>
    </reaction>
</comment>
<keyword evidence="15 18" id="KW-0460">Magnesium</keyword>
<dbReference type="PANTHER" id="PTHR21403:SF10">
    <property type="entry name" value="ATP PHOSPHORIBOSYLTRANSFERASE"/>
    <property type="match status" value="1"/>
</dbReference>
<dbReference type="HAMAP" id="MF_00079">
    <property type="entry name" value="HisG_Long"/>
    <property type="match status" value="1"/>
</dbReference>
<dbReference type="FunFam" id="3.30.70.120:FF:000002">
    <property type="entry name" value="ATP phosphoribosyltransferase"/>
    <property type="match status" value="1"/>
</dbReference>
<comment type="function">
    <text evidence="17 18">Catalyzes the condensation of ATP and 5-phosphoribose 1-diphosphate to form N'-(5'-phosphoribosyl)-ATP (PR-ATP). Has a crucial role in the pathway because the rate of histidine biosynthesis seems to be controlled primarily by regulation of HisG enzymatic activity.</text>
</comment>
<gene>
    <name evidence="18" type="primary">hisG</name>
    <name evidence="21" type="ORF">AW736_24375</name>
</gene>
<keyword evidence="22" id="KW-1185">Reference proteome</keyword>
<keyword evidence="10 18" id="KW-0328">Glycosyltransferase</keyword>
<evidence type="ECO:0000256" key="7">
    <source>
        <dbReference type="ARBA" id="ARBA00020998"/>
    </source>
</evidence>
<keyword evidence="13 18" id="KW-0547">Nucleotide-binding</keyword>
<evidence type="ECO:0000256" key="17">
    <source>
        <dbReference type="ARBA" id="ARBA00024861"/>
    </source>
</evidence>
<evidence type="ECO:0000256" key="14">
    <source>
        <dbReference type="ARBA" id="ARBA00022840"/>
    </source>
</evidence>
<dbReference type="SUPFAM" id="SSF54913">
    <property type="entry name" value="GlnB-like"/>
    <property type="match status" value="1"/>
</dbReference>
<evidence type="ECO:0000256" key="12">
    <source>
        <dbReference type="ARBA" id="ARBA00022723"/>
    </source>
</evidence>
<dbReference type="InterPro" id="IPR020621">
    <property type="entry name" value="ATP-PRT_HisG_long"/>
</dbReference>
<dbReference type="Pfam" id="PF01634">
    <property type="entry name" value="HisG"/>
    <property type="match status" value="1"/>
</dbReference>
<evidence type="ECO:0000256" key="11">
    <source>
        <dbReference type="ARBA" id="ARBA00022679"/>
    </source>
</evidence>
<dbReference type="Gene3D" id="3.40.190.10">
    <property type="entry name" value="Periplasmic binding protein-like II"/>
    <property type="match status" value="2"/>
</dbReference>
<evidence type="ECO:0000313" key="21">
    <source>
        <dbReference type="EMBL" id="OAM87089.1"/>
    </source>
</evidence>
<evidence type="ECO:0000256" key="9">
    <source>
        <dbReference type="ARBA" id="ARBA00022605"/>
    </source>
</evidence>
<dbReference type="NCBIfam" id="TIGR03455">
    <property type="entry name" value="HisG_C-term"/>
    <property type="match status" value="1"/>
</dbReference>
<dbReference type="FunFam" id="3.40.190.10:FF:000258">
    <property type="entry name" value="ATP phosphoribosyltransferase"/>
    <property type="match status" value="1"/>
</dbReference>
<dbReference type="PANTHER" id="PTHR21403">
    <property type="entry name" value="ATP PHOSPHORIBOSYLTRANSFERASE ATP-PRTASE"/>
    <property type="match status" value="1"/>
</dbReference>
<evidence type="ECO:0000256" key="18">
    <source>
        <dbReference type="HAMAP-Rule" id="MF_00079"/>
    </source>
</evidence>
<keyword evidence="12 18" id="KW-0479">Metal-binding</keyword>
<dbReference type="OrthoDB" id="9801867at2"/>
<dbReference type="CDD" id="cd13593">
    <property type="entry name" value="PBP2_HisGL3"/>
    <property type="match status" value="1"/>
</dbReference>
<evidence type="ECO:0000256" key="13">
    <source>
        <dbReference type="ARBA" id="ARBA00022741"/>
    </source>
</evidence>
<dbReference type="InterPro" id="IPR011322">
    <property type="entry name" value="N-reg_PII-like_a/b"/>
</dbReference>
<evidence type="ECO:0000256" key="15">
    <source>
        <dbReference type="ARBA" id="ARBA00022842"/>
    </source>
</evidence>
<evidence type="ECO:0000256" key="8">
    <source>
        <dbReference type="ARBA" id="ARBA00022490"/>
    </source>
</evidence>
<dbReference type="Proteomes" id="UP000078486">
    <property type="component" value="Unassembled WGS sequence"/>
</dbReference>
<evidence type="ECO:0000256" key="1">
    <source>
        <dbReference type="ARBA" id="ARBA00000915"/>
    </source>
</evidence>
<dbReference type="InterPro" id="IPR015867">
    <property type="entry name" value="N-reg_PII/ATP_PRibTrfase_C"/>
</dbReference>
<dbReference type="GO" id="GO:0005737">
    <property type="term" value="C:cytoplasm"/>
    <property type="evidence" value="ECO:0007669"/>
    <property type="project" value="UniProtKB-SubCell"/>
</dbReference>
<dbReference type="Gene3D" id="3.30.70.120">
    <property type="match status" value="1"/>
</dbReference>
<keyword evidence="14 18" id="KW-0067">ATP-binding</keyword>
<dbReference type="GO" id="GO:0005524">
    <property type="term" value="F:ATP binding"/>
    <property type="evidence" value="ECO:0007669"/>
    <property type="project" value="UniProtKB-KW"/>
</dbReference>
<comment type="similarity">
    <text evidence="5 18">Belongs to the ATP phosphoribosyltransferase family. Long subfamily.</text>
</comment>
<keyword evidence="8 18" id="KW-0963">Cytoplasm</keyword>
<comment type="subcellular location">
    <subcellularLocation>
        <location evidence="3 18">Cytoplasm</location>
    </subcellularLocation>
</comment>
<evidence type="ECO:0000256" key="4">
    <source>
        <dbReference type="ARBA" id="ARBA00004667"/>
    </source>
</evidence>
<dbReference type="GO" id="GO:0000105">
    <property type="term" value="P:L-histidine biosynthetic process"/>
    <property type="evidence" value="ECO:0007669"/>
    <property type="project" value="UniProtKB-UniRule"/>
</dbReference>
<dbReference type="EMBL" id="LRRQ01000185">
    <property type="protein sequence ID" value="OAM87089.1"/>
    <property type="molecule type" value="Genomic_DNA"/>
</dbReference>
<dbReference type="InterPro" id="IPR013820">
    <property type="entry name" value="ATP_PRibTrfase_cat"/>
</dbReference>
<proteinExistence type="inferred from homology"/>
<evidence type="ECO:0000259" key="19">
    <source>
        <dbReference type="Pfam" id="PF01634"/>
    </source>
</evidence>
<comment type="cofactor">
    <cofactor evidence="2 18">
        <name>Mg(2+)</name>
        <dbReference type="ChEBI" id="CHEBI:18420"/>
    </cofactor>
</comment>
<dbReference type="AlphaFoldDB" id="A0A178IDE8"/>
<dbReference type="UniPathway" id="UPA00031">
    <property type="reaction ID" value="UER00006"/>
</dbReference>
<organism evidence="21 22">
    <name type="scientific">Termitidicoccus mucosus</name>
    <dbReference type="NCBI Taxonomy" id="1184151"/>
    <lineage>
        <taxon>Bacteria</taxon>
        <taxon>Pseudomonadati</taxon>
        <taxon>Verrucomicrobiota</taxon>
        <taxon>Opitutia</taxon>
        <taxon>Opitutales</taxon>
        <taxon>Opitutaceae</taxon>
        <taxon>Termitidicoccus</taxon>
    </lineage>
</organism>
<dbReference type="EC" id="2.4.2.17" evidence="6 18"/>